<evidence type="ECO:0000313" key="15">
    <source>
        <dbReference type="Proteomes" id="UP000001072"/>
    </source>
</evidence>
<dbReference type="InterPro" id="IPR000165">
    <property type="entry name" value="Glucoamylase"/>
</dbReference>
<dbReference type="RefSeq" id="XP_007407919.1">
    <property type="nucleotide sequence ID" value="XM_007407857.1"/>
</dbReference>
<dbReference type="VEuPathDB" id="FungiDB:MELLADRAFT_34756"/>
<dbReference type="FunFam" id="1.50.10.10:FF:000018">
    <property type="entry name" value="Glucoamylase"/>
    <property type="match status" value="1"/>
</dbReference>
<dbReference type="SUPFAM" id="SSF48208">
    <property type="entry name" value="Six-hairpin glycosidases"/>
    <property type="match status" value="1"/>
</dbReference>
<proteinExistence type="inferred from homology"/>
<dbReference type="InterPro" id="IPR011613">
    <property type="entry name" value="GH15-like"/>
</dbReference>
<protein>
    <recommendedName>
        <fullName evidence="3">glucan 1,4-alpha-glucosidase</fullName>
        <ecNumber evidence="3">3.2.1.3</ecNumber>
    </recommendedName>
    <alternativeName>
        <fullName evidence="11">1,4-alpha-D-glucan glucohydrolase</fullName>
    </alternativeName>
    <alternativeName>
        <fullName evidence="10">Glucan 1,4-alpha-glucosidase</fullName>
    </alternativeName>
</protein>
<dbReference type="InterPro" id="IPR012341">
    <property type="entry name" value="6hp_glycosidase-like_sf"/>
</dbReference>
<dbReference type="InterPro" id="IPR046966">
    <property type="entry name" value="Glucoamylase_active_site"/>
</dbReference>
<evidence type="ECO:0000256" key="8">
    <source>
        <dbReference type="ARBA" id="ARBA00023295"/>
    </source>
</evidence>
<dbReference type="KEGG" id="mlr:MELLADRAFT_34756"/>
<dbReference type="EMBL" id="GL883099">
    <property type="protein sequence ID" value="EGG08945.1"/>
    <property type="molecule type" value="Genomic_DNA"/>
</dbReference>
<keyword evidence="15" id="KW-1185">Reference proteome</keyword>
<dbReference type="EC" id="3.2.1.3" evidence="3"/>
<keyword evidence="6" id="KW-0325">Glycoprotein</keyword>
<dbReference type="InParanoid" id="F4RFE6"/>
<feature type="chain" id="PRO_5003320758" description="glucan 1,4-alpha-glucosidase" evidence="12">
    <location>
        <begin position="22"/>
        <end position="384"/>
    </location>
</feature>
<evidence type="ECO:0000313" key="14">
    <source>
        <dbReference type="EMBL" id="EGG08945.1"/>
    </source>
</evidence>
<feature type="domain" description="GH15-like" evidence="13">
    <location>
        <begin position="13"/>
        <end position="384"/>
    </location>
</feature>
<evidence type="ECO:0000259" key="13">
    <source>
        <dbReference type="Pfam" id="PF00723"/>
    </source>
</evidence>
<dbReference type="AlphaFoldDB" id="F4RFE6"/>
<dbReference type="Gene3D" id="1.50.10.10">
    <property type="match status" value="1"/>
</dbReference>
<sequence>MTNVFLVKFLISFFCWTRDAALTFQVLIENFIHGSTWLEPLIKSYVVSVGTIQRVDNPSGTLLSEGLGEPKFHPNQTAFLEPWGRPQRDGPALRASGLIDFGFSIWSTQPAYVSNVLWPIIQNDLSYVANYWNMTGFDLWEEINGSSFFTIAVQHKALRKGFEFSSLFGLTNTTYYKNSGMLLCFLQSFWNKNYIISNLNNGRSGLDVSTILASIHTFSADLGCDEETYQPCSSRALANHKSVVDSFRNIYHINSGFSLNAAIAIGRYPEDEYYDGNPWYLTTLAAAEQLYSAINVWKTVNHINVTETSFNFFQALLPNISIGSYNSGSMVFENLLLNVKSYADGFVNVVRDYIPPIGPMHEQFSKIDGMSVSAGALTWSDISL</sequence>
<evidence type="ECO:0000256" key="1">
    <source>
        <dbReference type="ARBA" id="ARBA00001863"/>
    </source>
</evidence>
<evidence type="ECO:0000256" key="3">
    <source>
        <dbReference type="ARBA" id="ARBA00012593"/>
    </source>
</evidence>
<dbReference type="PRINTS" id="PR00736">
    <property type="entry name" value="GLHYDRLASE15"/>
</dbReference>
<dbReference type="PROSITE" id="PS00820">
    <property type="entry name" value="GLUCOAMYLASE"/>
    <property type="match status" value="1"/>
</dbReference>
<accession>F4RFE6</accession>
<feature type="signal peptide" evidence="12">
    <location>
        <begin position="1"/>
        <end position="21"/>
    </location>
</feature>
<evidence type="ECO:0000256" key="11">
    <source>
        <dbReference type="ARBA" id="ARBA00033473"/>
    </source>
</evidence>
<dbReference type="GO" id="GO:0000272">
    <property type="term" value="P:polysaccharide catabolic process"/>
    <property type="evidence" value="ECO:0007669"/>
    <property type="project" value="UniProtKB-KW"/>
</dbReference>
<comment type="similarity">
    <text evidence="2">Belongs to the glycosyl hydrolase 15 family.</text>
</comment>
<dbReference type="eggNOG" id="ENOG502QPM2">
    <property type="taxonomic scope" value="Eukaryota"/>
</dbReference>
<dbReference type="GeneID" id="18927414"/>
<dbReference type="PANTHER" id="PTHR31616">
    <property type="entry name" value="TREHALASE"/>
    <property type="match status" value="1"/>
</dbReference>
<dbReference type="OrthoDB" id="6123450at2759"/>
<dbReference type="PANTHER" id="PTHR31616:SF12">
    <property type="entry name" value="GLUCOAMYLASE"/>
    <property type="match status" value="1"/>
</dbReference>
<dbReference type="Pfam" id="PF00723">
    <property type="entry name" value="Glyco_hydro_15"/>
    <property type="match status" value="1"/>
</dbReference>
<evidence type="ECO:0000256" key="5">
    <source>
        <dbReference type="ARBA" id="ARBA00022801"/>
    </source>
</evidence>
<dbReference type="GO" id="GO:0000324">
    <property type="term" value="C:fungal-type vacuole"/>
    <property type="evidence" value="ECO:0007669"/>
    <property type="project" value="TreeGrafter"/>
</dbReference>
<evidence type="ECO:0000256" key="7">
    <source>
        <dbReference type="ARBA" id="ARBA00023277"/>
    </source>
</evidence>
<reference evidence="15" key="1">
    <citation type="journal article" date="2011" name="Proc. Natl. Acad. Sci. U.S.A.">
        <title>Obligate biotrophy features unraveled by the genomic analysis of rust fungi.</title>
        <authorList>
            <person name="Duplessis S."/>
            <person name="Cuomo C.A."/>
            <person name="Lin Y.-C."/>
            <person name="Aerts A."/>
            <person name="Tisserant E."/>
            <person name="Veneault-Fourrey C."/>
            <person name="Joly D.L."/>
            <person name="Hacquard S."/>
            <person name="Amselem J."/>
            <person name="Cantarel B.L."/>
            <person name="Chiu R."/>
            <person name="Coutinho P.M."/>
            <person name="Feau N."/>
            <person name="Field M."/>
            <person name="Frey P."/>
            <person name="Gelhaye E."/>
            <person name="Goldberg J."/>
            <person name="Grabherr M.G."/>
            <person name="Kodira C.D."/>
            <person name="Kohler A."/>
            <person name="Kuees U."/>
            <person name="Lindquist E.A."/>
            <person name="Lucas S.M."/>
            <person name="Mago R."/>
            <person name="Mauceli E."/>
            <person name="Morin E."/>
            <person name="Murat C."/>
            <person name="Pangilinan J.L."/>
            <person name="Park R."/>
            <person name="Pearson M."/>
            <person name="Quesneville H."/>
            <person name="Rouhier N."/>
            <person name="Sakthikumar S."/>
            <person name="Salamov A.A."/>
            <person name="Schmutz J."/>
            <person name="Selles B."/>
            <person name="Shapiro H."/>
            <person name="Tanguay P."/>
            <person name="Tuskan G.A."/>
            <person name="Henrissat B."/>
            <person name="Van de Peer Y."/>
            <person name="Rouze P."/>
            <person name="Ellis J.G."/>
            <person name="Dodds P.N."/>
            <person name="Schein J.E."/>
            <person name="Zhong S."/>
            <person name="Hamelin R.C."/>
            <person name="Grigoriev I.V."/>
            <person name="Szabo L.J."/>
            <person name="Martin F."/>
        </authorList>
    </citation>
    <scope>NUCLEOTIDE SEQUENCE [LARGE SCALE GENOMIC DNA]</scope>
    <source>
        <strain evidence="15">98AG31 / pathotype 3-4-7</strain>
    </source>
</reference>
<evidence type="ECO:0000256" key="12">
    <source>
        <dbReference type="SAM" id="SignalP"/>
    </source>
</evidence>
<keyword evidence="8" id="KW-0326">Glycosidase</keyword>
<dbReference type="HOGENOM" id="CLU_012173_2_1_1"/>
<keyword evidence="4 12" id="KW-0732">Signal</keyword>
<keyword evidence="5 14" id="KW-0378">Hydrolase</keyword>
<dbReference type="GO" id="GO:0004339">
    <property type="term" value="F:glucan 1,4-alpha-glucosidase activity"/>
    <property type="evidence" value="ECO:0007669"/>
    <property type="project" value="UniProtKB-EC"/>
</dbReference>
<evidence type="ECO:0000256" key="6">
    <source>
        <dbReference type="ARBA" id="ARBA00023180"/>
    </source>
</evidence>
<dbReference type="STRING" id="747676.F4RFE6"/>
<evidence type="ECO:0000256" key="9">
    <source>
        <dbReference type="ARBA" id="ARBA00023326"/>
    </source>
</evidence>
<evidence type="ECO:0000256" key="10">
    <source>
        <dbReference type="ARBA" id="ARBA00033442"/>
    </source>
</evidence>
<dbReference type="Proteomes" id="UP000001072">
    <property type="component" value="Unassembled WGS sequence"/>
</dbReference>
<comment type="catalytic activity">
    <reaction evidence="1">
        <text>Hydrolysis of terminal (1-&gt;4)-linked alpha-D-glucose residues successively from non-reducing ends of the chains with release of beta-D-glucose.</text>
        <dbReference type="EC" id="3.2.1.3"/>
    </reaction>
</comment>
<name>F4RFE6_MELLP</name>
<evidence type="ECO:0000256" key="2">
    <source>
        <dbReference type="ARBA" id="ARBA00006188"/>
    </source>
</evidence>
<keyword evidence="7" id="KW-0119">Carbohydrate metabolism</keyword>
<keyword evidence="9" id="KW-0624">Polysaccharide degradation</keyword>
<evidence type="ECO:0000256" key="4">
    <source>
        <dbReference type="ARBA" id="ARBA00022729"/>
    </source>
</evidence>
<dbReference type="InterPro" id="IPR008928">
    <property type="entry name" value="6-hairpin_glycosidase_sf"/>
</dbReference>
<organism evidence="15">
    <name type="scientific">Melampsora larici-populina (strain 98AG31 / pathotype 3-4-7)</name>
    <name type="common">Poplar leaf rust fungus</name>
    <dbReference type="NCBI Taxonomy" id="747676"/>
    <lineage>
        <taxon>Eukaryota</taxon>
        <taxon>Fungi</taxon>
        <taxon>Dikarya</taxon>
        <taxon>Basidiomycota</taxon>
        <taxon>Pucciniomycotina</taxon>
        <taxon>Pucciniomycetes</taxon>
        <taxon>Pucciniales</taxon>
        <taxon>Melampsoraceae</taxon>
        <taxon>Melampsora</taxon>
    </lineage>
</organism>
<gene>
    <name evidence="14" type="ORF">MELLADRAFT_34756</name>
</gene>